<protein>
    <recommendedName>
        <fullName evidence="4">F-box protein</fullName>
    </recommendedName>
</protein>
<evidence type="ECO:0000313" key="2">
    <source>
        <dbReference type="EMBL" id="KAK4542309.1"/>
    </source>
</evidence>
<evidence type="ECO:0000313" key="3">
    <source>
        <dbReference type="Proteomes" id="UP001324427"/>
    </source>
</evidence>
<feature type="region of interest" description="Disordered" evidence="1">
    <location>
        <begin position="592"/>
        <end position="640"/>
    </location>
</feature>
<gene>
    <name evidence="2" type="ORF">LTR36_006962</name>
</gene>
<feature type="compositionally biased region" description="Polar residues" evidence="1">
    <location>
        <begin position="57"/>
        <end position="79"/>
    </location>
</feature>
<accession>A0AAV9JBK7</accession>
<keyword evidence="3" id="KW-1185">Reference proteome</keyword>
<feature type="compositionally biased region" description="Basic and acidic residues" evidence="1">
    <location>
        <begin position="7"/>
        <end position="26"/>
    </location>
</feature>
<dbReference type="AlphaFoldDB" id="A0AAV9JBK7"/>
<evidence type="ECO:0008006" key="4">
    <source>
        <dbReference type="Google" id="ProtNLM"/>
    </source>
</evidence>
<organism evidence="2 3">
    <name type="scientific">Oleoguttula mirabilis</name>
    <dbReference type="NCBI Taxonomy" id="1507867"/>
    <lineage>
        <taxon>Eukaryota</taxon>
        <taxon>Fungi</taxon>
        <taxon>Dikarya</taxon>
        <taxon>Ascomycota</taxon>
        <taxon>Pezizomycotina</taxon>
        <taxon>Dothideomycetes</taxon>
        <taxon>Dothideomycetidae</taxon>
        <taxon>Mycosphaerellales</taxon>
        <taxon>Teratosphaeriaceae</taxon>
        <taxon>Oleoguttula</taxon>
    </lineage>
</organism>
<sequence>MAGGESDLEHEIREGDEMEMGADHLSEMSNVSGEPTHVPTPGQTAGAEPARQKAGEQRSSQAARPSTTLPRQHSTQSNGGAEPQADALGIRQSGHGVPPLVAPALPATPQLGNLHKRRASTSPEKFDTGRFEPLPLRIDTSGSTNGEPSAKRPRLENKIEISYDSCGTPRIASVTPTFALPSGRSIAVSQLLNRNRSTPTKPPFSIFNAFLRHNDVLLLLVSYLNIPSLLTLYSSSRSFHFIFNSQYMAFILSVMRTRAPDADRIYPWRCYKSLCVRDPSLHKKSSMAGQELKEQYDDLHEVPSLRWLQMVVWRQGVCKDMLIQLATKGLRCPRGTLDAVKRMWFILDLPFNAQRVALCQTEAYITQQTIFCATLFFLKVDMSFTDPAGPVYPVATANTNIGAHPRRLERTGVIGCDLREMLMAERHFTPLWRVLRGWSWDPSEPRVSMNRLDVLKLWVRHRYHLPEGVPEHVKKQSIMGVPWWEVGTAGLERPGVSHVNLGGKQVLLTNATNHQHDANQQMLYPHQKRIVLPRQKPREQLLRPEELMLRESIRRKLGLHTQWSRMMLWGFCDDLGRDLPVRTEEELLKWSHGKPPMHPFKSDEQVKRGMEEAKKKAAVTAAVGESGSAQRASGDATENE</sequence>
<dbReference type="Proteomes" id="UP001324427">
    <property type="component" value="Unassembled WGS sequence"/>
</dbReference>
<feature type="region of interest" description="Disordered" evidence="1">
    <location>
        <begin position="1"/>
        <end position="153"/>
    </location>
</feature>
<reference evidence="2 3" key="1">
    <citation type="submission" date="2021-11" db="EMBL/GenBank/DDBJ databases">
        <title>Black yeast isolated from Biological Soil Crust.</title>
        <authorList>
            <person name="Kurbessoian T."/>
        </authorList>
    </citation>
    <scope>NUCLEOTIDE SEQUENCE [LARGE SCALE GENOMIC DNA]</scope>
    <source>
        <strain evidence="2 3">CCFEE 5522</strain>
    </source>
</reference>
<feature type="compositionally biased region" description="Low complexity" evidence="1">
    <location>
        <begin position="97"/>
        <end position="107"/>
    </location>
</feature>
<feature type="compositionally biased region" description="Basic and acidic residues" evidence="1">
    <location>
        <begin position="600"/>
        <end position="615"/>
    </location>
</feature>
<name>A0AAV9JBK7_9PEZI</name>
<dbReference type="EMBL" id="JAVFHQ010000043">
    <property type="protein sequence ID" value="KAK4542309.1"/>
    <property type="molecule type" value="Genomic_DNA"/>
</dbReference>
<comment type="caution">
    <text evidence="2">The sequence shown here is derived from an EMBL/GenBank/DDBJ whole genome shotgun (WGS) entry which is preliminary data.</text>
</comment>
<proteinExistence type="predicted"/>
<evidence type="ECO:0000256" key="1">
    <source>
        <dbReference type="SAM" id="MobiDB-lite"/>
    </source>
</evidence>